<accession>A0A478FP64</accession>
<feature type="region of interest" description="Disordered" evidence="12">
    <location>
        <begin position="520"/>
        <end position="540"/>
    </location>
</feature>
<dbReference type="InterPro" id="IPR050429">
    <property type="entry name" value="PTS_Glucose_EIICBA"/>
</dbReference>
<evidence type="ECO:0000256" key="10">
    <source>
        <dbReference type="ARBA" id="ARBA00023136"/>
    </source>
</evidence>
<feature type="transmembrane region" description="Helical" evidence="13">
    <location>
        <begin position="161"/>
        <end position="184"/>
    </location>
</feature>
<evidence type="ECO:0000313" key="17">
    <source>
        <dbReference type="Proteomes" id="UP000324831"/>
    </source>
</evidence>
<feature type="transmembrane region" description="Helical" evidence="13">
    <location>
        <begin position="30"/>
        <end position="54"/>
    </location>
</feature>
<keyword evidence="3" id="KW-1003">Cell membrane</keyword>
<sequence>MAQENTELFAQPSEEKKPFKDRLKLTMSGLSGAFMLPISTLAIVAIFLSLGGLLESSFQPGYPLQKIGTLIKNVAYPLLQAIPLLFCVAFAYSFCKGDVSCIWSVILAYLVFLSVQSVFVYVDPVNSTNTDLSSQIQGYIVLFKGWGRDPKSMVNLVDNTLGFTALNTSIFGSLLLGGVMMPYIQRHYSNVQLKGPFAFFSGKRFLPLMAVIGAWGLALLFLIIWPWVGSAFSWLGNQLSKTPAGIDSFIFGVLEKCLIPTGLHHMFYSPLWFSPVGGDAVRAINELNGANAANISSGNAWTTEQLTYYISALDRYKTPVSAGGVMRNIWSGARVPHSMWQGDSFLGLSIISLPSNTINGKSAFNFFKEDLGINVGRYTQGKFPVMQFGLPAAAIGMTLAAPKENRKQVLKGFIPGILSSALLGITEPLEFSFLFVAPKLFYCFHAVLCGLSFMLMNICGTHIPSILSGGLIEMIILGVIPVAKGTHFYWYFAVGMILAPLYLGGFYLAVTRFNLKTPGREEGAHSHDEQATEEHTSKVPEQTRKLAIALGGWDNIEKLSNCASRLRYDIADKSKVNEAGLKAAGAIASKWVGDNHLQIIVGPKAESINNEMLKWKGEDLGI</sequence>
<dbReference type="Proteomes" id="UP000324831">
    <property type="component" value="Unassembled WGS sequence"/>
</dbReference>
<feature type="transmembrane region" description="Helical" evidence="13">
    <location>
        <begin position="463"/>
        <end position="483"/>
    </location>
</feature>
<feature type="transmembrane region" description="Helical" evidence="13">
    <location>
        <begin position="74"/>
        <end position="94"/>
    </location>
</feature>
<evidence type="ECO:0000256" key="9">
    <source>
        <dbReference type="ARBA" id="ARBA00022989"/>
    </source>
</evidence>
<feature type="domain" description="PTS EIIC type-1" evidence="15">
    <location>
        <begin position="21"/>
        <end position="522"/>
    </location>
</feature>
<dbReference type="EMBL" id="BIMN01000001">
    <property type="protein sequence ID" value="GCE63128.1"/>
    <property type="molecule type" value="Genomic_DNA"/>
</dbReference>
<evidence type="ECO:0000259" key="15">
    <source>
        <dbReference type="PROSITE" id="PS51103"/>
    </source>
</evidence>
<evidence type="ECO:0000256" key="6">
    <source>
        <dbReference type="ARBA" id="ARBA00022683"/>
    </source>
</evidence>
<keyword evidence="5" id="KW-0808">Transferase</keyword>
<dbReference type="GO" id="GO:0005886">
    <property type="term" value="C:plasma membrane"/>
    <property type="evidence" value="ECO:0007669"/>
    <property type="project" value="UniProtKB-SubCell"/>
</dbReference>
<keyword evidence="9 13" id="KW-1133">Transmembrane helix</keyword>
<keyword evidence="8" id="KW-0418">Kinase</keyword>
<dbReference type="GO" id="GO:0008982">
    <property type="term" value="F:protein-N(PI)-phosphohistidine-sugar phosphotransferase activity"/>
    <property type="evidence" value="ECO:0007669"/>
    <property type="project" value="InterPro"/>
</dbReference>
<evidence type="ECO:0000256" key="2">
    <source>
        <dbReference type="ARBA" id="ARBA00022448"/>
    </source>
</evidence>
<comment type="caution">
    <text evidence="16">The sequence shown here is derived from an EMBL/GenBank/DDBJ whole genome shotgun (WGS) entry which is preliminary data.</text>
</comment>
<keyword evidence="6" id="KW-0598">Phosphotransferase system</keyword>
<dbReference type="Gene3D" id="3.30.1360.60">
    <property type="entry name" value="Glucose permease domain IIB"/>
    <property type="match status" value="1"/>
</dbReference>
<evidence type="ECO:0000256" key="4">
    <source>
        <dbReference type="ARBA" id="ARBA00022597"/>
    </source>
</evidence>
<evidence type="ECO:0000256" key="1">
    <source>
        <dbReference type="ARBA" id="ARBA00004651"/>
    </source>
</evidence>
<evidence type="ECO:0000256" key="7">
    <source>
        <dbReference type="ARBA" id="ARBA00022692"/>
    </source>
</evidence>
<evidence type="ECO:0000256" key="3">
    <source>
        <dbReference type="ARBA" id="ARBA00022475"/>
    </source>
</evidence>
<dbReference type="SUPFAM" id="SSF55604">
    <property type="entry name" value="Glucose permease domain IIB"/>
    <property type="match status" value="1"/>
</dbReference>
<dbReference type="AlphaFoldDB" id="A0A478FP64"/>
<dbReference type="InterPro" id="IPR018113">
    <property type="entry name" value="PTrfase_EIIB_Cys"/>
</dbReference>
<evidence type="ECO:0000256" key="11">
    <source>
        <dbReference type="PROSITE-ProRule" id="PRU00421"/>
    </source>
</evidence>
<dbReference type="GO" id="GO:0090563">
    <property type="term" value="F:protein-phosphocysteine-sugar phosphotransferase activity"/>
    <property type="evidence" value="ECO:0007669"/>
    <property type="project" value="TreeGrafter"/>
</dbReference>
<dbReference type="Pfam" id="PF02378">
    <property type="entry name" value="PTS_EIIC"/>
    <property type="match status" value="2"/>
</dbReference>
<evidence type="ECO:0000256" key="5">
    <source>
        <dbReference type="ARBA" id="ARBA00022679"/>
    </source>
</evidence>
<dbReference type="PROSITE" id="PS51103">
    <property type="entry name" value="PTS_EIIC_TYPE_1"/>
    <property type="match status" value="1"/>
</dbReference>
<dbReference type="InterPro" id="IPR036878">
    <property type="entry name" value="Glu_permease_IIB"/>
</dbReference>
<dbReference type="NCBIfam" id="TIGR00826">
    <property type="entry name" value="EIIB_glc"/>
    <property type="match status" value="1"/>
</dbReference>
<feature type="active site" description="Phosphocysteine intermediate; for EIIB activity" evidence="11">
    <location>
        <position position="562"/>
    </location>
</feature>
<dbReference type="PANTHER" id="PTHR30009:SF20">
    <property type="entry name" value="PTS SYSTEM GLUCOSE-SPECIFIC EIICB COMPONENT-RELATED"/>
    <property type="match status" value="1"/>
</dbReference>
<dbReference type="InterPro" id="IPR013013">
    <property type="entry name" value="PTS_EIIC_1"/>
</dbReference>
<evidence type="ECO:0000256" key="13">
    <source>
        <dbReference type="SAM" id="Phobius"/>
    </source>
</evidence>
<dbReference type="InterPro" id="IPR003352">
    <property type="entry name" value="PTS_EIIC"/>
</dbReference>
<feature type="transmembrane region" description="Helical" evidence="13">
    <location>
        <begin position="101"/>
        <end position="122"/>
    </location>
</feature>
<dbReference type="PROSITE" id="PS51098">
    <property type="entry name" value="PTS_EIIB_TYPE_1"/>
    <property type="match status" value="1"/>
</dbReference>
<dbReference type="Pfam" id="PF00367">
    <property type="entry name" value="PTS_EIIB"/>
    <property type="match status" value="1"/>
</dbReference>
<feature type="transmembrane region" description="Helical" evidence="13">
    <location>
        <begin position="489"/>
        <end position="510"/>
    </location>
</feature>
<protein>
    <submittedName>
        <fullName evidence="16">PTS system glucoside-specific EIICBA component</fullName>
    </submittedName>
</protein>
<name>A0A478FP64_9MOLU</name>
<evidence type="ECO:0000313" key="16">
    <source>
        <dbReference type="EMBL" id="GCE63128.1"/>
    </source>
</evidence>
<dbReference type="PANTHER" id="PTHR30009">
    <property type="entry name" value="CYTOCHROME C-TYPE SYNTHESIS PROTEIN AND PTS TRANSMEMBRANE COMPONENT"/>
    <property type="match status" value="1"/>
</dbReference>
<keyword evidence="7 13" id="KW-0812">Transmembrane</keyword>
<keyword evidence="2" id="KW-0813">Transport</keyword>
<gene>
    <name evidence="16" type="primary">glcB</name>
    <name evidence="16" type="ORF">MHSWG343_01060</name>
</gene>
<evidence type="ECO:0000256" key="12">
    <source>
        <dbReference type="SAM" id="MobiDB-lite"/>
    </source>
</evidence>
<dbReference type="InterPro" id="IPR001996">
    <property type="entry name" value="PTS_IIB_1"/>
</dbReference>
<feature type="domain" description="PTS EIIB type-1" evidence="14">
    <location>
        <begin position="540"/>
        <end position="622"/>
    </location>
</feature>
<reference evidence="16 17" key="1">
    <citation type="submission" date="2019-01" db="EMBL/GenBank/DDBJ databases">
        <title>Draft genome sequences of Candidatus Mycoplasma haemohominis SWG34-3 identified from a patient with pyrexia, anemia and liver dysfunction.</title>
        <authorList>
            <person name="Sekizuka T."/>
            <person name="Hattori N."/>
            <person name="Katano H."/>
            <person name="Takuma T."/>
            <person name="Ito T."/>
            <person name="Arai N."/>
            <person name="Yanai R."/>
            <person name="Ishii S."/>
            <person name="Miura Y."/>
            <person name="Tokunaga T."/>
            <person name="Watanabe H."/>
            <person name="Nomura N."/>
            <person name="Eguchi J."/>
            <person name="Arai T."/>
            <person name="Hasegawa H."/>
            <person name="Nakamaki T."/>
            <person name="Wakita T."/>
            <person name="Niki Y."/>
            <person name="Kuroda M."/>
        </authorList>
    </citation>
    <scope>NUCLEOTIDE SEQUENCE [LARGE SCALE GENOMIC DNA]</scope>
    <source>
        <strain evidence="16">SWG34-3</strain>
    </source>
</reference>
<proteinExistence type="predicted"/>
<keyword evidence="4" id="KW-0762">Sugar transport</keyword>
<feature type="transmembrane region" description="Helical" evidence="13">
    <location>
        <begin position="431"/>
        <end position="456"/>
    </location>
</feature>
<feature type="transmembrane region" description="Helical" evidence="13">
    <location>
        <begin position="205"/>
        <end position="228"/>
    </location>
</feature>
<organism evidence="16 17">
    <name type="scientific">Candidatus Mycoplasma haematohominis</name>
    <dbReference type="NCBI Taxonomy" id="1494318"/>
    <lineage>
        <taxon>Bacteria</taxon>
        <taxon>Bacillati</taxon>
        <taxon>Mycoplasmatota</taxon>
        <taxon>Mollicutes</taxon>
        <taxon>Mycoplasmataceae</taxon>
        <taxon>Mycoplasma</taxon>
    </lineage>
</organism>
<dbReference type="GO" id="GO:0009401">
    <property type="term" value="P:phosphoenolpyruvate-dependent sugar phosphotransferase system"/>
    <property type="evidence" value="ECO:0007669"/>
    <property type="project" value="UniProtKB-KW"/>
</dbReference>
<evidence type="ECO:0000259" key="14">
    <source>
        <dbReference type="PROSITE" id="PS51098"/>
    </source>
</evidence>
<evidence type="ECO:0000256" key="8">
    <source>
        <dbReference type="ARBA" id="ARBA00022777"/>
    </source>
</evidence>
<dbReference type="CDD" id="cd00212">
    <property type="entry name" value="PTS_IIB_glc"/>
    <property type="match status" value="1"/>
</dbReference>
<comment type="subcellular location">
    <subcellularLocation>
        <location evidence="1">Cell membrane</location>
        <topology evidence="1">Multi-pass membrane protein</topology>
    </subcellularLocation>
</comment>
<dbReference type="GO" id="GO:0016301">
    <property type="term" value="F:kinase activity"/>
    <property type="evidence" value="ECO:0007669"/>
    <property type="project" value="UniProtKB-KW"/>
</dbReference>
<keyword evidence="10 13" id="KW-0472">Membrane</keyword>